<evidence type="ECO:0000256" key="6">
    <source>
        <dbReference type="ARBA" id="ARBA00023163"/>
    </source>
</evidence>
<dbReference type="EMBL" id="AOGT01001604">
    <property type="protein sequence ID" value="EMG47361.1"/>
    <property type="molecule type" value="Genomic_DNA"/>
</dbReference>
<keyword evidence="3 8" id="KW-0240">DNA-directed RNA polymerase</keyword>
<dbReference type="GO" id="GO:0006390">
    <property type="term" value="P:mitochondrial transcription"/>
    <property type="evidence" value="ECO:0007669"/>
    <property type="project" value="TreeGrafter"/>
</dbReference>
<dbReference type="SMART" id="SM01311">
    <property type="entry name" value="RPOL_N"/>
    <property type="match status" value="1"/>
</dbReference>
<dbReference type="PANTHER" id="PTHR10102:SF0">
    <property type="entry name" value="DNA-DIRECTED RNA POLYMERASE, MITOCHONDRIAL"/>
    <property type="match status" value="1"/>
</dbReference>
<comment type="catalytic activity">
    <reaction evidence="7 8">
        <text>RNA(n) + a ribonucleoside 5'-triphosphate = RNA(n+1) + diphosphate</text>
        <dbReference type="Rhea" id="RHEA:21248"/>
        <dbReference type="Rhea" id="RHEA-COMP:14527"/>
        <dbReference type="Rhea" id="RHEA-COMP:17342"/>
        <dbReference type="ChEBI" id="CHEBI:33019"/>
        <dbReference type="ChEBI" id="CHEBI:61557"/>
        <dbReference type="ChEBI" id="CHEBI:140395"/>
        <dbReference type="EC" id="2.7.7.6"/>
    </reaction>
</comment>
<comment type="caution">
    <text evidence="10">The sequence shown here is derived from an EMBL/GenBank/DDBJ whole genome shotgun (WGS) entry which is preliminary data.</text>
</comment>
<dbReference type="PROSITE" id="PS00900">
    <property type="entry name" value="RNA_POL_PHAGE_1"/>
    <property type="match status" value="1"/>
</dbReference>
<evidence type="ECO:0000313" key="11">
    <source>
        <dbReference type="Proteomes" id="UP000011777"/>
    </source>
</evidence>
<comment type="similarity">
    <text evidence="1 8">Belongs to the phage and mitochondrial RNA polymerase family.</text>
</comment>
<dbReference type="Proteomes" id="UP000011777">
    <property type="component" value="Unassembled WGS sequence"/>
</dbReference>
<evidence type="ECO:0000259" key="9">
    <source>
        <dbReference type="SMART" id="SM01311"/>
    </source>
</evidence>
<sequence>MKSIRLRRFCLKNIPIRCLTSVPSTLIPPRTVSDITASIFEISQESEEIAKSKTPTKYVTKFVHSVKSQDLELISQVLSEIATHVNKHNTDFYLNCVHASLDNFMSSQSSKSLYLLRKHIEEYKNVVSVFPESSSDVNRHEIVDGFLKVILHFYSISKSSGKPLVLLNPISEYFIHVANSFNNNIEEFGGTLHEGDLRDALTEICSTKGINLPSRQITHPDHYDVPIDKYLDKYGGIDYDGICKYISETKFQWHGKDVNNVFRFYEKLSDSEKCQFMAEYLKFNKAKELMVESFTNRIVHVSSDASKKFQRSFKFGLHQKDILSDWIHTTSEKVRRILLLKTPRSEEELVLHSFKPFLETVTIESIVNYMLNSILGSPENGISELISKMKYSYPSILTDHNSSIAKNRIMDYISSESYDKLTHVLVKLIVDNCRIEVADEKITEIKNISQLQNKPLDSKFMIKDDTGRYNAFIVSANFDARKSRTKMLIIPHPFIQSKLETLSIGTAMHYLPLLCPPKPWVNPKSGGYLSSKTKFISTIDDLQIDLLNRAGVKGQLDSAYTCLDQIGKTAWIINPDMLHIFNELMKSPHGFLSIPPLEIPTSLKPQEKLDVRNLRMTFDIINKVANAFGRNGDILYHCYMLDFRGRVYTFSPLSHYGGDLTRSLFSFWESKPLGVNGFHWVKYQLASLFGNSDCENFYESNKENIIDSASNPLEGRKWWMKADKPFSALSVCFEIKKILDHEKAGGKVEEFLSRLPIHQDGSCNGLQHYAALAADESGGKAVNLINSETKQDVYSEVLKIVKLKIETDIEQNKISEDQIDLAKFYLKILNRKLVKRPVMTTVYGVTLRGASAQILDTIKEVLEAHRTNPTKHDYDEQTLTRLESFTLSHTGYLAKKILDSIDELFVHAKQIEKWLLANTKRILTAYNVKTLDYTLEKHPKLYENIFTRPVSFTPMSWISPSGFPVIQVYRKMRNNEVHTAIGSTVTVNTNLLSPMDRKKHELAIAPNFIHSLDASHMFMTCDAAFDSGVTFSAIHDSYWTHPSHVELLSKILREKFVELHSFDYLEFVKRDFINQVKNSYQLVYFEKKEYPELAEEVMMIRKRSSEKRKVHVSYCIWEYLWV</sequence>
<evidence type="ECO:0000256" key="3">
    <source>
        <dbReference type="ARBA" id="ARBA00022478"/>
    </source>
</evidence>
<evidence type="ECO:0000256" key="1">
    <source>
        <dbReference type="ARBA" id="ARBA00009493"/>
    </source>
</evidence>
<accession>M3ILU3</accession>
<dbReference type="STRING" id="1245528.M3ILU3"/>
<dbReference type="HOGENOM" id="CLU_007518_0_0_1"/>
<evidence type="ECO:0000256" key="2">
    <source>
        <dbReference type="ARBA" id="ARBA00012418"/>
    </source>
</evidence>
<dbReference type="InterPro" id="IPR043502">
    <property type="entry name" value="DNA/RNA_pol_sf"/>
</dbReference>
<organism evidence="10 11">
    <name type="scientific">Candida maltosa (strain Xu316)</name>
    <name type="common">Yeast</name>
    <dbReference type="NCBI Taxonomy" id="1245528"/>
    <lineage>
        <taxon>Eukaryota</taxon>
        <taxon>Fungi</taxon>
        <taxon>Dikarya</taxon>
        <taxon>Ascomycota</taxon>
        <taxon>Saccharomycotina</taxon>
        <taxon>Pichiomycetes</taxon>
        <taxon>Debaryomycetaceae</taxon>
        <taxon>Candida/Lodderomyces clade</taxon>
        <taxon>Candida</taxon>
    </lineage>
</organism>
<proteinExistence type="inferred from homology"/>
<protein>
    <recommendedName>
        <fullName evidence="2 8">DNA-directed RNA polymerase</fullName>
        <ecNumber evidence="2 8">2.7.7.6</ecNumber>
    </recommendedName>
</protein>
<dbReference type="AlphaFoldDB" id="M3ILU3"/>
<keyword evidence="5 8" id="KW-0548">Nucleotidyltransferase</keyword>
<dbReference type="eggNOG" id="KOG1038">
    <property type="taxonomic scope" value="Eukaryota"/>
</dbReference>
<dbReference type="PANTHER" id="PTHR10102">
    <property type="entry name" value="DNA-DIRECTED RNA POLYMERASE, MITOCHONDRIAL"/>
    <property type="match status" value="1"/>
</dbReference>
<keyword evidence="11" id="KW-1185">Reference proteome</keyword>
<dbReference type="Gene3D" id="1.10.1320.10">
    <property type="entry name" value="DNA-directed RNA polymerase, N-terminal domain"/>
    <property type="match status" value="1"/>
</dbReference>
<dbReference type="OMA" id="LVKRPVM"/>
<keyword evidence="6 8" id="KW-0804">Transcription</keyword>
<dbReference type="SUPFAM" id="SSF56672">
    <property type="entry name" value="DNA/RNA polymerases"/>
    <property type="match status" value="1"/>
</dbReference>
<dbReference type="InterPro" id="IPR002092">
    <property type="entry name" value="DNA-dir_Rpol_phage-type"/>
</dbReference>
<evidence type="ECO:0000256" key="8">
    <source>
        <dbReference type="RuleBase" id="RU003805"/>
    </source>
</evidence>
<dbReference type="Pfam" id="PF14700">
    <property type="entry name" value="RPOL_N"/>
    <property type="match status" value="1"/>
</dbReference>
<gene>
    <name evidence="10" type="ORF">G210_2324</name>
</gene>
<dbReference type="GO" id="GO:0003899">
    <property type="term" value="F:DNA-directed RNA polymerase activity"/>
    <property type="evidence" value="ECO:0007669"/>
    <property type="project" value="UniProtKB-EC"/>
</dbReference>
<dbReference type="InterPro" id="IPR029262">
    <property type="entry name" value="RPOL_N"/>
</dbReference>
<keyword evidence="4 8" id="KW-0808">Transferase</keyword>
<name>M3ILU3_CANMX</name>
<evidence type="ECO:0000256" key="4">
    <source>
        <dbReference type="ARBA" id="ARBA00022679"/>
    </source>
</evidence>
<dbReference type="Gene3D" id="1.10.150.20">
    <property type="entry name" value="5' to 3' exonuclease, C-terminal subdomain"/>
    <property type="match status" value="1"/>
</dbReference>
<dbReference type="InterPro" id="IPR046950">
    <property type="entry name" value="DNA-dir_Rpol_C_phage-type"/>
</dbReference>
<dbReference type="Gene3D" id="1.10.287.280">
    <property type="match status" value="1"/>
</dbReference>
<evidence type="ECO:0000256" key="7">
    <source>
        <dbReference type="ARBA" id="ARBA00048552"/>
    </source>
</evidence>
<reference evidence="10 11" key="1">
    <citation type="submission" date="2013-02" db="EMBL/GenBank/DDBJ databases">
        <title>Genome sequence of Candida maltosa Xu316, a potential industrial strain for xylitol and ethanol production.</title>
        <authorList>
            <person name="Yu J."/>
            <person name="Wang Q."/>
            <person name="Geng X."/>
            <person name="Bao W."/>
            <person name="He P."/>
            <person name="Cai J."/>
        </authorList>
    </citation>
    <scope>NUCLEOTIDE SEQUENCE [LARGE SCALE GENOMIC DNA]</scope>
    <source>
        <strain evidence="11">Xu316</strain>
    </source>
</reference>
<dbReference type="InterPro" id="IPR037159">
    <property type="entry name" value="RNA_POL_N_sf"/>
</dbReference>
<evidence type="ECO:0000256" key="5">
    <source>
        <dbReference type="ARBA" id="ARBA00022695"/>
    </source>
</evidence>
<dbReference type="GO" id="GO:0034245">
    <property type="term" value="C:mitochondrial DNA-directed RNA polymerase complex"/>
    <property type="evidence" value="ECO:0007669"/>
    <property type="project" value="TreeGrafter"/>
</dbReference>
<dbReference type="OrthoDB" id="276422at2759"/>
<feature type="domain" description="DNA-directed RNA polymerase N-terminal" evidence="9">
    <location>
        <begin position="286"/>
        <end position="568"/>
    </location>
</feature>
<dbReference type="PROSITE" id="PS00489">
    <property type="entry name" value="RNA_POL_PHAGE_2"/>
    <property type="match status" value="1"/>
</dbReference>
<dbReference type="EC" id="2.7.7.6" evidence="2 8"/>
<comment type="function">
    <text evidence="8">DNA-dependent RNA polymerase catalyzes the transcription of DNA into RNA using the four ribonucleoside triphosphates as substrates.</text>
</comment>
<dbReference type="GO" id="GO:0001018">
    <property type="term" value="F:mitochondrial promoter sequence-specific DNA binding"/>
    <property type="evidence" value="ECO:0007669"/>
    <property type="project" value="TreeGrafter"/>
</dbReference>
<evidence type="ECO:0000313" key="10">
    <source>
        <dbReference type="EMBL" id="EMG47361.1"/>
    </source>
</evidence>
<dbReference type="Pfam" id="PF00940">
    <property type="entry name" value="RNA_pol"/>
    <property type="match status" value="1"/>
</dbReference>